<dbReference type="AlphaFoldDB" id="A0A0F9MQC8"/>
<name>A0A0F9MQC8_9ZZZZ</name>
<accession>A0A0F9MQC8</accession>
<reference evidence="1" key="1">
    <citation type="journal article" date="2015" name="Nature">
        <title>Complex archaea that bridge the gap between prokaryotes and eukaryotes.</title>
        <authorList>
            <person name="Spang A."/>
            <person name="Saw J.H."/>
            <person name="Jorgensen S.L."/>
            <person name="Zaremba-Niedzwiedzka K."/>
            <person name="Martijn J."/>
            <person name="Lind A.E."/>
            <person name="van Eijk R."/>
            <person name="Schleper C."/>
            <person name="Guy L."/>
            <person name="Ettema T.J."/>
        </authorList>
    </citation>
    <scope>NUCLEOTIDE SEQUENCE</scope>
</reference>
<dbReference type="EMBL" id="LAZR01009641">
    <property type="protein sequence ID" value="KKM71417.1"/>
    <property type="molecule type" value="Genomic_DNA"/>
</dbReference>
<organism evidence="1">
    <name type="scientific">marine sediment metagenome</name>
    <dbReference type="NCBI Taxonomy" id="412755"/>
    <lineage>
        <taxon>unclassified sequences</taxon>
        <taxon>metagenomes</taxon>
        <taxon>ecological metagenomes</taxon>
    </lineage>
</organism>
<feature type="non-terminal residue" evidence="1">
    <location>
        <position position="1"/>
    </location>
</feature>
<gene>
    <name evidence="1" type="ORF">LCGC14_1430880</name>
</gene>
<comment type="caution">
    <text evidence="1">The sequence shown here is derived from an EMBL/GenBank/DDBJ whole genome shotgun (WGS) entry which is preliminary data.</text>
</comment>
<protein>
    <submittedName>
        <fullName evidence="1">Uncharacterized protein</fullName>
    </submittedName>
</protein>
<proteinExistence type="predicted"/>
<sequence>LTGASTESVVGYVIRGATGTDSIEVSFVMLTVD</sequence>
<evidence type="ECO:0000313" key="1">
    <source>
        <dbReference type="EMBL" id="KKM71417.1"/>
    </source>
</evidence>